<sequence>MTLQDYINLVLSVLGVFSIIIIITRVFGLRTFAKMSSFDFASTIAVGSVLASIILNSNYSLGKGAVALIAIIGFQTLFSYLVRKIDFFKRLFTNKPQIIMWNGKILHKKLKACNVGKDDLIAKLREANVHDFNEVKAVIFESTGDISVIHNNEQKPVDAEVLVDVSKEGLH</sequence>
<dbReference type="EMBL" id="SORL01000001">
    <property type="protein sequence ID" value="TDY65523.1"/>
    <property type="molecule type" value="Genomic_DNA"/>
</dbReference>
<gene>
    <name evidence="10" type="ORF">DFQ06_0128</name>
    <name evidence="9" type="ORF">JCM19300_2656</name>
</gene>
<name>A0A090VLH2_9FLAO</name>
<dbReference type="EMBL" id="BBNQ01000025">
    <property type="protein sequence ID" value="GAL64898.1"/>
    <property type="molecule type" value="Genomic_DNA"/>
</dbReference>
<dbReference type="RefSeq" id="WP_042506740.1">
    <property type="nucleotide sequence ID" value="NZ_BBNQ01000025.1"/>
</dbReference>
<dbReference type="InterPro" id="IPR007353">
    <property type="entry name" value="DUF421"/>
</dbReference>
<reference evidence="10 12" key="2">
    <citation type="submission" date="2019-03" db="EMBL/GenBank/DDBJ databases">
        <title>Genomic Encyclopedia of Type Strains, Phase III (KMG-III): the genomes of soil and plant-associated and newly described type strains.</title>
        <authorList>
            <person name="Whitman W."/>
        </authorList>
    </citation>
    <scope>NUCLEOTIDE SEQUENCE [LARGE SCALE GENOMIC DNA]</scope>
    <source>
        <strain evidence="10 12">CECT 8301</strain>
    </source>
</reference>
<evidence type="ECO:0000256" key="1">
    <source>
        <dbReference type="ARBA" id="ARBA00004651"/>
    </source>
</evidence>
<dbReference type="GO" id="GO:0005886">
    <property type="term" value="C:plasma membrane"/>
    <property type="evidence" value="ECO:0007669"/>
    <property type="project" value="UniProtKB-SubCell"/>
</dbReference>
<protein>
    <submittedName>
        <fullName evidence="10">Uncharacterized membrane protein YcaP (DUF421 family)</fullName>
    </submittedName>
</protein>
<dbReference type="Proteomes" id="UP000294824">
    <property type="component" value="Unassembled WGS sequence"/>
</dbReference>
<evidence type="ECO:0000259" key="8">
    <source>
        <dbReference type="Pfam" id="PF04239"/>
    </source>
</evidence>
<feature type="transmembrane region" description="Helical" evidence="7">
    <location>
        <begin position="65"/>
        <end position="82"/>
    </location>
</feature>
<dbReference type="Proteomes" id="UP000029644">
    <property type="component" value="Unassembled WGS sequence"/>
</dbReference>
<feature type="domain" description="YetF C-terminal" evidence="8">
    <location>
        <begin position="84"/>
        <end position="163"/>
    </location>
</feature>
<comment type="subcellular location">
    <subcellularLocation>
        <location evidence="1">Cell membrane</location>
        <topology evidence="1">Multi-pass membrane protein</topology>
    </subcellularLocation>
</comment>
<keyword evidence="3" id="KW-1003">Cell membrane</keyword>
<evidence type="ECO:0000313" key="10">
    <source>
        <dbReference type="EMBL" id="TDY65523.1"/>
    </source>
</evidence>
<evidence type="ECO:0000313" key="9">
    <source>
        <dbReference type="EMBL" id="GAL64898.1"/>
    </source>
</evidence>
<feature type="transmembrane region" description="Helical" evidence="7">
    <location>
        <begin position="6"/>
        <end position="28"/>
    </location>
</feature>
<dbReference type="Gene3D" id="3.30.240.20">
    <property type="entry name" value="bsu07140 like domains"/>
    <property type="match status" value="1"/>
</dbReference>
<organism evidence="9 11">
    <name type="scientific">Algibacter lectus</name>
    <dbReference type="NCBI Taxonomy" id="221126"/>
    <lineage>
        <taxon>Bacteria</taxon>
        <taxon>Pseudomonadati</taxon>
        <taxon>Bacteroidota</taxon>
        <taxon>Flavobacteriia</taxon>
        <taxon>Flavobacteriales</taxon>
        <taxon>Flavobacteriaceae</taxon>
        <taxon>Algibacter</taxon>
    </lineage>
</organism>
<evidence type="ECO:0000256" key="6">
    <source>
        <dbReference type="ARBA" id="ARBA00023136"/>
    </source>
</evidence>
<evidence type="ECO:0000313" key="11">
    <source>
        <dbReference type="Proteomes" id="UP000029644"/>
    </source>
</evidence>
<keyword evidence="12" id="KW-1185">Reference proteome</keyword>
<dbReference type="OrthoDB" id="9793799at2"/>
<comment type="similarity">
    <text evidence="2">Belongs to the UPF0702 family.</text>
</comment>
<dbReference type="PANTHER" id="PTHR34582:SF6">
    <property type="entry name" value="UPF0702 TRANSMEMBRANE PROTEIN YCAP"/>
    <property type="match status" value="1"/>
</dbReference>
<keyword evidence="4 7" id="KW-0812">Transmembrane</keyword>
<accession>A0A4R8MN43</accession>
<evidence type="ECO:0000256" key="3">
    <source>
        <dbReference type="ARBA" id="ARBA00022475"/>
    </source>
</evidence>
<dbReference type="AlphaFoldDB" id="A0A090VLH2"/>
<evidence type="ECO:0000256" key="7">
    <source>
        <dbReference type="SAM" id="Phobius"/>
    </source>
</evidence>
<evidence type="ECO:0000313" key="12">
    <source>
        <dbReference type="Proteomes" id="UP000294824"/>
    </source>
</evidence>
<proteinExistence type="inferred from homology"/>
<keyword evidence="6 7" id="KW-0472">Membrane</keyword>
<dbReference type="PANTHER" id="PTHR34582">
    <property type="entry name" value="UPF0702 TRANSMEMBRANE PROTEIN YCAP"/>
    <property type="match status" value="1"/>
</dbReference>
<evidence type="ECO:0000256" key="2">
    <source>
        <dbReference type="ARBA" id="ARBA00006448"/>
    </source>
</evidence>
<evidence type="ECO:0000256" key="5">
    <source>
        <dbReference type="ARBA" id="ARBA00022989"/>
    </source>
</evidence>
<comment type="caution">
    <text evidence="9">The sequence shown here is derived from an EMBL/GenBank/DDBJ whole genome shotgun (WGS) entry which is preliminary data.</text>
</comment>
<accession>A0A090VLH2</accession>
<evidence type="ECO:0000256" key="4">
    <source>
        <dbReference type="ARBA" id="ARBA00022692"/>
    </source>
</evidence>
<keyword evidence="5 7" id="KW-1133">Transmembrane helix</keyword>
<reference evidence="9 11" key="1">
    <citation type="journal article" date="2014" name="Genome Announc.">
        <title>Draft Genome Sequences of Marine Flavobacterium Algibacter lectus Strains SS8 and NR4.</title>
        <authorList>
            <person name="Takatani N."/>
            <person name="Nakanishi M."/>
            <person name="Meirelles P."/>
            <person name="Mino S."/>
            <person name="Suda W."/>
            <person name="Oshima K."/>
            <person name="Hattori M."/>
            <person name="Ohkuma M."/>
            <person name="Hosokawa M."/>
            <person name="Miyashita K."/>
            <person name="Thompson F.L."/>
            <person name="Niwa A."/>
            <person name="Sawabe T."/>
            <person name="Sawabe T."/>
        </authorList>
    </citation>
    <scope>NUCLEOTIDE SEQUENCE [LARGE SCALE GENOMIC DNA]</scope>
    <source>
        <strain evidence="9 11">JCM 19300</strain>
    </source>
</reference>
<dbReference type="InterPro" id="IPR023090">
    <property type="entry name" value="UPF0702_alpha/beta_dom_sf"/>
</dbReference>
<dbReference type="Pfam" id="PF04239">
    <property type="entry name" value="DUF421"/>
    <property type="match status" value="1"/>
</dbReference>